<sequence>MKILKLLQLFKNLKPCAGYTTKKKYVETRIQNKLTNLQLIRLNN</sequence>
<reference evidence="1 2" key="1">
    <citation type="journal article" date="2008" name="Nature">
        <title>The genome of the model beetle and pest Tribolium castaneum.</title>
        <authorList>
            <consortium name="Tribolium Genome Sequencing Consortium"/>
            <person name="Richards S."/>
            <person name="Gibbs R.A."/>
            <person name="Weinstock G.M."/>
            <person name="Brown S.J."/>
            <person name="Denell R."/>
            <person name="Beeman R.W."/>
            <person name="Gibbs R."/>
            <person name="Beeman R.W."/>
            <person name="Brown S.J."/>
            <person name="Bucher G."/>
            <person name="Friedrich M."/>
            <person name="Grimmelikhuijzen C.J."/>
            <person name="Klingler M."/>
            <person name="Lorenzen M."/>
            <person name="Richards S."/>
            <person name="Roth S."/>
            <person name="Schroder R."/>
            <person name="Tautz D."/>
            <person name="Zdobnov E.M."/>
            <person name="Muzny D."/>
            <person name="Gibbs R.A."/>
            <person name="Weinstock G.M."/>
            <person name="Attaway T."/>
            <person name="Bell S."/>
            <person name="Buhay C.J."/>
            <person name="Chandrabose M.N."/>
            <person name="Chavez D."/>
            <person name="Clerk-Blankenburg K.P."/>
            <person name="Cree A."/>
            <person name="Dao M."/>
            <person name="Davis C."/>
            <person name="Chacko J."/>
            <person name="Dinh H."/>
            <person name="Dugan-Rocha S."/>
            <person name="Fowler G."/>
            <person name="Garner T.T."/>
            <person name="Garnes J."/>
            <person name="Gnirke A."/>
            <person name="Hawes A."/>
            <person name="Hernandez J."/>
            <person name="Hines S."/>
            <person name="Holder M."/>
            <person name="Hume J."/>
            <person name="Jhangiani S.N."/>
            <person name="Joshi V."/>
            <person name="Khan Z.M."/>
            <person name="Jackson L."/>
            <person name="Kovar C."/>
            <person name="Kowis A."/>
            <person name="Lee S."/>
            <person name="Lewis L.R."/>
            <person name="Margolis J."/>
            <person name="Morgan M."/>
            <person name="Nazareth L.V."/>
            <person name="Nguyen N."/>
            <person name="Okwuonu G."/>
            <person name="Parker D."/>
            <person name="Richards S."/>
            <person name="Ruiz S.J."/>
            <person name="Santibanez J."/>
            <person name="Savard J."/>
            <person name="Scherer S.E."/>
            <person name="Schneider B."/>
            <person name="Sodergren E."/>
            <person name="Tautz D."/>
            <person name="Vattahil S."/>
            <person name="Villasana D."/>
            <person name="White C.S."/>
            <person name="Wright R."/>
            <person name="Park Y."/>
            <person name="Beeman R.W."/>
            <person name="Lord J."/>
            <person name="Oppert B."/>
            <person name="Lorenzen M."/>
            <person name="Brown S."/>
            <person name="Wang L."/>
            <person name="Savard J."/>
            <person name="Tautz D."/>
            <person name="Richards S."/>
            <person name="Weinstock G."/>
            <person name="Gibbs R.A."/>
            <person name="Liu Y."/>
            <person name="Worley K."/>
            <person name="Weinstock G."/>
            <person name="Elsik C.G."/>
            <person name="Reese J.T."/>
            <person name="Elhaik E."/>
            <person name="Landan G."/>
            <person name="Graur D."/>
            <person name="Arensburger P."/>
            <person name="Atkinson P."/>
            <person name="Beeman R.W."/>
            <person name="Beidler J."/>
            <person name="Brown S.J."/>
            <person name="Demuth J.P."/>
            <person name="Drury D.W."/>
            <person name="Du Y.Z."/>
            <person name="Fujiwara H."/>
            <person name="Lorenzen M."/>
            <person name="Maselli V."/>
            <person name="Osanai M."/>
            <person name="Park Y."/>
            <person name="Robertson H.M."/>
            <person name="Tu Z."/>
            <person name="Wang J.J."/>
            <person name="Wang S."/>
            <person name="Richards S."/>
            <person name="Song H."/>
            <person name="Zhang L."/>
            <person name="Sodergren E."/>
            <person name="Werner D."/>
            <person name="Stanke M."/>
            <person name="Morgenstern B."/>
            <person name="Solovyev V."/>
            <person name="Kosarev P."/>
            <person name="Brown G."/>
            <person name="Chen H.C."/>
            <person name="Ermolaeva O."/>
            <person name="Hlavina W."/>
            <person name="Kapustin Y."/>
            <person name="Kiryutin B."/>
            <person name="Kitts P."/>
            <person name="Maglott D."/>
            <person name="Pruitt K."/>
            <person name="Sapojnikov V."/>
            <person name="Souvorov A."/>
            <person name="Mackey A.J."/>
            <person name="Waterhouse R.M."/>
            <person name="Wyder S."/>
            <person name="Zdobnov E.M."/>
            <person name="Zdobnov E.M."/>
            <person name="Wyder S."/>
            <person name="Kriventseva E.V."/>
            <person name="Kadowaki T."/>
            <person name="Bork P."/>
            <person name="Aranda M."/>
            <person name="Bao R."/>
            <person name="Beermann A."/>
            <person name="Berns N."/>
            <person name="Bolognesi R."/>
            <person name="Bonneton F."/>
            <person name="Bopp D."/>
            <person name="Brown S.J."/>
            <person name="Bucher G."/>
            <person name="Butts T."/>
            <person name="Chaumot A."/>
            <person name="Denell R.E."/>
            <person name="Ferrier D.E."/>
            <person name="Friedrich M."/>
            <person name="Gordon C.M."/>
            <person name="Jindra M."/>
            <person name="Klingler M."/>
            <person name="Lan Q."/>
            <person name="Lattorff H.M."/>
            <person name="Laudet V."/>
            <person name="von Levetsow C."/>
            <person name="Liu Z."/>
            <person name="Lutz R."/>
            <person name="Lynch J.A."/>
            <person name="da Fonseca R.N."/>
            <person name="Posnien N."/>
            <person name="Reuter R."/>
            <person name="Roth S."/>
            <person name="Savard J."/>
            <person name="Schinko J.B."/>
            <person name="Schmitt C."/>
            <person name="Schoppmeier M."/>
            <person name="Schroder R."/>
            <person name="Shippy T.D."/>
            <person name="Simonnet F."/>
            <person name="Marques-Souza H."/>
            <person name="Tautz D."/>
            <person name="Tomoyasu Y."/>
            <person name="Trauner J."/>
            <person name="Van der Zee M."/>
            <person name="Vervoort M."/>
            <person name="Wittkopp N."/>
            <person name="Wimmer E.A."/>
            <person name="Yang X."/>
            <person name="Jones A.K."/>
            <person name="Sattelle D.B."/>
            <person name="Ebert P.R."/>
            <person name="Nelson D."/>
            <person name="Scott J.G."/>
            <person name="Beeman R.W."/>
            <person name="Muthukrishnan S."/>
            <person name="Kramer K.J."/>
            <person name="Arakane Y."/>
            <person name="Beeman R.W."/>
            <person name="Zhu Q."/>
            <person name="Hogenkamp D."/>
            <person name="Dixit R."/>
            <person name="Oppert B."/>
            <person name="Jiang H."/>
            <person name="Zou Z."/>
            <person name="Marshall J."/>
            <person name="Elpidina E."/>
            <person name="Vinokurov K."/>
            <person name="Oppert C."/>
            <person name="Zou Z."/>
            <person name="Evans J."/>
            <person name="Lu Z."/>
            <person name="Zhao P."/>
            <person name="Sumathipala N."/>
            <person name="Altincicek B."/>
            <person name="Vilcinskas A."/>
            <person name="Williams M."/>
            <person name="Hultmark D."/>
            <person name="Hetru C."/>
            <person name="Jiang H."/>
            <person name="Grimmelikhuijzen C.J."/>
            <person name="Hauser F."/>
            <person name="Cazzamali G."/>
            <person name="Williamson M."/>
            <person name="Park Y."/>
            <person name="Li B."/>
            <person name="Tanaka Y."/>
            <person name="Predel R."/>
            <person name="Neupert S."/>
            <person name="Schachtner J."/>
            <person name="Verleyen P."/>
            <person name="Raible F."/>
            <person name="Bork P."/>
            <person name="Friedrich M."/>
            <person name="Walden K.K."/>
            <person name="Robertson H.M."/>
            <person name="Angeli S."/>
            <person name="Foret S."/>
            <person name="Bucher G."/>
            <person name="Schuetz S."/>
            <person name="Maleszka R."/>
            <person name="Wimmer E.A."/>
            <person name="Beeman R.W."/>
            <person name="Lorenzen M."/>
            <person name="Tomoyasu Y."/>
            <person name="Miller S.C."/>
            <person name="Grossmann D."/>
            <person name="Bucher G."/>
        </authorList>
    </citation>
    <scope>NUCLEOTIDE SEQUENCE [LARGE SCALE GENOMIC DNA]</scope>
    <source>
        <strain evidence="1 2">Georgia GA2</strain>
    </source>
</reference>
<proteinExistence type="predicted"/>
<reference evidence="1 2" key="2">
    <citation type="journal article" date="2010" name="Nucleic Acids Res.">
        <title>BeetleBase in 2010: revisions to provide comprehensive genomic information for Tribolium castaneum.</title>
        <authorList>
            <person name="Kim H.S."/>
            <person name="Murphy T."/>
            <person name="Xia J."/>
            <person name="Caragea D."/>
            <person name="Park Y."/>
            <person name="Beeman R.W."/>
            <person name="Lorenzen M.D."/>
            <person name="Butcher S."/>
            <person name="Manak J.R."/>
            <person name="Brown S.J."/>
        </authorList>
    </citation>
    <scope>GENOME REANNOTATION</scope>
    <source>
        <strain evidence="1 2">Georgia GA2</strain>
    </source>
</reference>
<dbReference type="EMBL" id="KQ971351">
    <property type="protein sequence ID" value="KYB26814.1"/>
    <property type="molecule type" value="Genomic_DNA"/>
</dbReference>
<dbReference type="InParanoid" id="A0A139WFW9"/>
<protein>
    <submittedName>
        <fullName evidence="1">Uncharacterized protein</fullName>
    </submittedName>
</protein>
<organism evidence="1 2">
    <name type="scientific">Tribolium castaneum</name>
    <name type="common">Red flour beetle</name>
    <dbReference type="NCBI Taxonomy" id="7070"/>
    <lineage>
        <taxon>Eukaryota</taxon>
        <taxon>Metazoa</taxon>
        <taxon>Ecdysozoa</taxon>
        <taxon>Arthropoda</taxon>
        <taxon>Hexapoda</taxon>
        <taxon>Insecta</taxon>
        <taxon>Pterygota</taxon>
        <taxon>Neoptera</taxon>
        <taxon>Endopterygota</taxon>
        <taxon>Coleoptera</taxon>
        <taxon>Polyphaga</taxon>
        <taxon>Cucujiformia</taxon>
        <taxon>Tenebrionidae</taxon>
        <taxon>Tenebrionidae incertae sedis</taxon>
        <taxon>Tribolium</taxon>
    </lineage>
</organism>
<accession>A0A139WFW9</accession>
<keyword evidence="2" id="KW-1185">Reference proteome</keyword>
<evidence type="ECO:0000313" key="1">
    <source>
        <dbReference type="EMBL" id="KYB26814.1"/>
    </source>
</evidence>
<evidence type="ECO:0000313" key="2">
    <source>
        <dbReference type="Proteomes" id="UP000007266"/>
    </source>
</evidence>
<dbReference type="AlphaFoldDB" id="A0A139WFW9"/>
<name>A0A139WFW9_TRICA</name>
<gene>
    <name evidence="1" type="primary">AUGUSTUS-3.0.2_33527</name>
    <name evidence="1" type="ORF">TcasGA2_TC033527</name>
</gene>
<dbReference type="Proteomes" id="UP000007266">
    <property type="component" value="Linkage group 7"/>
</dbReference>